<proteinExistence type="predicted"/>
<accession>A0A8X6GHH6</accession>
<dbReference type="Proteomes" id="UP000887116">
    <property type="component" value="Unassembled WGS sequence"/>
</dbReference>
<dbReference type="EMBL" id="BMAO01020401">
    <property type="protein sequence ID" value="GFQ67104.1"/>
    <property type="molecule type" value="Genomic_DNA"/>
</dbReference>
<evidence type="ECO:0000256" key="1">
    <source>
        <dbReference type="SAM" id="MobiDB-lite"/>
    </source>
</evidence>
<evidence type="ECO:0000313" key="3">
    <source>
        <dbReference type="Proteomes" id="UP000887116"/>
    </source>
</evidence>
<gene>
    <name evidence="2" type="ORF">TNCT_58261</name>
</gene>
<dbReference type="AlphaFoldDB" id="A0A8X6GHH6"/>
<name>A0A8X6GHH6_TRICU</name>
<feature type="compositionally biased region" description="Basic and acidic residues" evidence="1">
    <location>
        <begin position="8"/>
        <end position="17"/>
    </location>
</feature>
<comment type="caution">
    <text evidence="2">The sequence shown here is derived from an EMBL/GenBank/DDBJ whole genome shotgun (WGS) entry which is preliminary data.</text>
</comment>
<reference evidence="2" key="1">
    <citation type="submission" date="2020-07" db="EMBL/GenBank/DDBJ databases">
        <title>Multicomponent nature underlies the extraordinary mechanical properties of spider dragline silk.</title>
        <authorList>
            <person name="Kono N."/>
            <person name="Nakamura H."/>
            <person name="Mori M."/>
            <person name="Yoshida Y."/>
            <person name="Ohtoshi R."/>
            <person name="Malay A.D."/>
            <person name="Moran D.A.P."/>
            <person name="Tomita M."/>
            <person name="Numata K."/>
            <person name="Arakawa K."/>
        </authorList>
    </citation>
    <scope>NUCLEOTIDE SEQUENCE</scope>
</reference>
<sequence>MDTISPLKNRETPLGERNKKKGKGHPRWVEEKLNGRWPGIIRHVDPLCEQSLGQSSSLSLRRKKICCLPFSGDQLQDVRTSRVVGRDRPRGGPPLIKAKFLTCNLESRF</sequence>
<keyword evidence="3" id="KW-1185">Reference proteome</keyword>
<evidence type="ECO:0000313" key="2">
    <source>
        <dbReference type="EMBL" id="GFQ67104.1"/>
    </source>
</evidence>
<organism evidence="2 3">
    <name type="scientific">Trichonephila clavata</name>
    <name type="common">Joro spider</name>
    <name type="synonym">Nephila clavata</name>
    <dbReference type="NCBI Taxonomy" id="2740835"/>
    <lineage>
        <taxon>Eukaryota</taxon>
        <taxon>Metazoa</taxon>
        <taxon>Ecdysozoa</taxon>
        <taxon>Arthropoda</taxon>
        <taxon>Chelicerata</taxon>
        <taxon>Arachnida</taxon>
        <taxon>Araneae</taxon>
        <taxon>Araneomorphae</taxon>
        <taxon>Entelegynae</taxon>
        <taxon>Araneoidea</taxon>
        <taxon>Nephilidae</taxon>
        <taxon>Trichonephila</taxon>
    </lineage>
</organism>
<feature type="region of interest" description="Disordered" evidence="1">
    <location>
        <begin position="1"/>
        <end position="29"/>
    </location>
</feature>
<protein>
    <submittedName>
        <fullName evidence="2">Uncharacterized protein</fullName>
    </submittedName>
</protein>